<dbReference type="EMBL" id="JAYWIO010000004">
    <property type="protein sequence ID" value="KAK7270069.1"/>
    <property type="molecule type" value="Genomic_DNA"/>
</dbReference>
<name>A0AAN9I9P0_CROPI</name>
<keyword evidence="1" id="KW-1133">Transmembrane helix</keyword>
<dbReference type="AlphaFoldDB" id="A0AAN9I9P0"/>
<dbReference type="Proteomes" id="UP001372338">
    <property type="component" value="Unassembled WGS sequence"/>
</dbReference>
<keyword evidence="1" id="KW-0812">Transmembrane</keyword>
<evidence type="ECO:0000313" key="2">
    <source>
        <dbReference type="EMBL" id="KAK7270069.1"/>
    </source>
</evidence>
<comment type="caution">
    <text evidence="2">The sequence shown here is derived from an EMBL/GenBank/DDBJ whole genome shotgun (WGS) entry which is preliminary data.</text>
</comment>
<keyword evidence="1" id="KW-0472">Membrane</keyword>
<sequence length="77" mass="9309">MEIEEQREKLVTRWRASEKIENIYRVKKQGIWRGFQSQIIKTTILICISTFIHSLQWMVTLRMRITRRITTTTTVVI</sequence>
<gene>
    <name evidence="2" type="ORF">RIF29_22958</name>
</gene>
<evidence type="ECO:0000313" key="3">
    <source>
        <dbReference type="Proteomes" id="UP001372338"/>
    </source>
</evidence>
<reference evidence="2 3" key="1">
    <citation type="submission" date="2024-01" db="EMBL/GenBank/DDBJ databases">
        <title>The genomes of 5 underutilized Papilionoideae crops provide insights into root nodulation and disease resistanc.</title>
        <authorList>
            <person name="Yuan L."/>
        </authorList>
    </citation>
    <scope>NUCLEOTIDE SEQUENCE [LARGE SCALE GENOMIC DNA]</scope>
    <source>
        <strain evidence="2">ZHUSHIDOU_FW_LH</strain>
        <tissue evidence="2">Leaf</tissue>
    </source>
</reference>
<evidence type="ECO:0000256" key="1">
    <source>
        <dbReference type="SAM" id="Phobius"/>
    </source>
</evidence>
<feature type="transmembrane region" description="Helical" evidence="1">
    <location>
        <begin position="39"/>
        <end position="59"/>
    </location>
</feature>
<keyword evidence="3" id="KW-1185">Reference proteome</keyword>
<protein>
    <submittedName>
        <fullName evidence="2">Uncharacterized protein</fullName>
    </submittedName>
</protein>
<proteinExistence type="predicted"/>
<accession>A0AAN9I9P0</accession>
<organism evidence="2 3">
    <name type="scientific">Crotalaria pallida</name>
    <name type="common">Smooth rattlebox</name>
    <name type="synonym">Crotalaria striata</name>
    <dbReference type="NCBI Taxonomy" id="3830"/>
    <lineage>
        <taxon>Eukaryota</taxon>
        <taxon>Viridiplantae</taxon>
        <taxon>Streptophyta</taxon>
        <taxon>Embryophyta</taxon>
        <taxon>Tracheophyta</taxon>
        <taxon>Spermatophyta</taxon>
        <taxon>Magnoliopsida</taxon>
        <taxon>eudicotyledons</taxon>
        <taxon>Gunneridae</taxon>
        <taxon>Pentapetalae</taxon>
        <taxon>rosids</taxon>
        <taxon>fabids</taxon>
        <taxon>Fabales</taxon>
        <taxon>Fabaceae</taxon>
        <taxon>Papilionoideae</taxon>
        <taxon>50 kb inversion clade</taxon>
        <taxon>genistoids sensu lato</taxon>
        <taxon>core genistoids</taxon>
        <taxon>Crotalarieae</taxon>
        <taxon>Crotalaria</taxon>
    </lineage>
</organism>